<dbReference type="PROSITE" id="PS00409">
    <property type="entry name" value="PROKAR_NTER_METHYL"/>
    <property type="match status" value="1"/>
</dbReference>
<accession>A0A8J3B3Y6</accession>
<dbReference type="AlphaFoldDB" id="A0A8J3B3Y6"/>
<dbReference type="Pfam" id="PF16074">
    <property type="entry name" value="PilW"/>
    <property type="match status" value="1"/>
</dbReference>
<name>A0A8J3B3Y6_9BURK</name>
<keyword evidence="1" id="KW-0812">Transmembrane</keyword>
<proteinExistence type="predicted"/>
<reference evidence="2" key="1">
    <citation type="journal article" date="2014" name="Int. J. Syst. Evol. Microbiol.">
        <title>Complete genome sequence of Corynebacterium casei LMG S-19264T (=DSM 44701T), isolated from a smear-ripened cheese.</title>
        <authorList>
            <consortium name="US DOE Joint Genome Institute (JGI-PGF)"/>
            <person name="Walter F."/>
            <person name="Albersmeier A."/>
            <person name="Kalinowski J."/>
            <person name="Ruckert C."/>
        </authorList>
    </citation>
    <scope>NUCLEOTIDE SEQUENCE</scope>
    <source>
        <strain evidence="2">CCM 7664</strain>
    </source>
</reference>
<comment type="caution">
    <text evidence="2">The sequence shown here is derived from an EMBL/GenBank/DDBJ whole genome shotgun (WGS) entry which is preliminary data.</text>
</comment>
<dbReference type="InterPro" id="IPR032092">
    <property type="entry name" value="PilW"/>
</dbReference>
<dbReference type="InterPro" id="IPR012902">
    <property type="entry name" value="N_methyl_site"/>
</dbReference>
<evidence type="ECO:0000313" key="2">
    <source>
        <dbReference type="EMBL" id="GGI54359.1"/>
    </source>
</evidence>
<keyword evidence="1" id="KW-0472">Membrane</keyword>
<evidence type="ECO:0008006" key="4">
    <source>
        <dbReference type="Google" id="ProtNLM"/>
    </source>
</evidence>
<evidence type="ECO:0000313" key="3">
    <source>
        <dbReference type="Proteomes" id="UP000627205"/>
    </source>
</evidence>
<protein>
    <recommendedName>
        <fullName evidence="4">Pilus assembly protein PilW</fullName>
    </recommendedName>
</protein>
<evidence type="ECO:0000256" key="1">
    <source>
        <dbReference type="SAM" id="Phobius"/>
    </source>
</evidence>
<reference evidence="2" key="2">
    <citation type="submission" date="2020-09" db="EMBL/GenBank/DDBJ databases">
        <authorList>
            <person name="Sun Q."/>
            <person name="Sedlacek I."/>
        </authorList>
    </citation>
    <scope>NUCLEOTIDE SEQUENCE</scope>
    <source>
        <strain evidence="2">CCM 7664</strain>
    </source>
</reference>
<organism evidence="2 3">
    <name type="scientific">Oxalicibacterium solurbis</name>
    <dbReference type="NCBI Taxonomy" id="69280"/>
    <lineage>
        <taxon>Bacteria</taxon>
        <taxon>Pseudomonadati</taxon>
        <taxon>Pseudomonadota</taxon>
        <taxon>Betaproteobacteria</taxon>
        <taxon>Burkholderiales</taxon>
        <taxon>Oxalobacteraceae</taxon>
        <taxon>Oxalicibacterium</taxon>
    </lineage>
</organism>
<gene>
    <name evidence="2" type="ORF">GCM10011430_15330</name>
</gene>
<feature type="transmembrane region" description="Helical" evidence="1">
    <location>
        <begin position="12"/>
        <end position="37"/>
    </location>
</feature>
<keyword evidence="1" id="KW-1133">Transmembrane helix</keyword>
<sequence length="324" mass="35172">MNTRPFLSDQSGLTLIELMIAMALGLFVLLAATGLLLSSKAAYTVQSQMAYVHESGRYAMDILSRAVRQAGHEDHRMSITMTQEATPNVIGLDAMTLKKTTAGLNDASTKGVVNGSDVLALRFFGDDTNRQDGTILNCAGLPVAAPDASDDAESGRGWSIFFVGKDAAGEPELRCKYRTQTGWNADAIVRGVESFQVLYGVDADDDGMPDRFVNADAVDALDSQLSLNGENVVARAADLRRRTHWKKIRSIRIAILVRSTQPARDDDLSAVHELFGPGYANTHAARDRGTSVAERDIPFAERNRLRKVFEQTIQLRNDVAGAAA</sequence>
<dbReference type="Proteomes" id="UP000627205">
    <property type="component" value="Unassembled WGS sequence"/>
</dbReference>
<dbReference type="GO" id="GO:0043683">
    <property type="term" value="P:type IV pilus assembly"/>
    <property type="evidence" value="ECO:0007669"/>
    <property type="project" value="InterPro"/>
</dbReference>
<keyword evidence="3" id="KW-1185">Reference proteome</keyword>
<dbReference type="Pfam" id="PF07963">
    <property type="entry name" value="N_methyl"/>
    <property type="match status" value="1"/>
</dbReference>
<dbReference type="RefSeq" id="WP_229724019.1">
    <property type="nucleotide sequence ID" value="NZ_BMDP01000002.1"/>
</dbReference>
<dbReference type="NCBIfam" id="TIGR02532">
    <property type="entry name" value="IV_pilin_GFxxxE"/>
    <property type="match status" value="1"/>
</dbReference>
<dbReference type="EMBL" id="BMDP01000002">
    <property type="protein sequence ID" value="GGI54359.1"/>
    <property type="molecule type" value="Genomic_DNA"/>
</dbReference>